<gene>
    <name evidence="2" type="ORF">GRI97_04760</name>
</gene>
<sequence length="125" mass="14082">MSDSLRYRIIDEPRPGPLQRFALPPLLVFLITGFLLPWGWLLIAVNAIALNGVHRNREIAFAIIPVALYFLTLAGLDTAVSRAWLTHSQADYVFIGAVGVGLIFAASAYVWQEQTTQLRRYLQQR</sequence>
<keyword evidence="1" id="KW-1133">Transmembrane helix</keyword>
<reference evidence="2 3" key="1">
    <citation type="submission" date="2019-12" db="EMBL/GenBank/DDBJ databases">
        <title>Genomic-based taxomic classification of the family Erythrobacteraceae.</title>
        <authorList>
            <person name="Xu L."/>
        </authorList>
    </citation>
    <scope>NUCLEOTIDE SEQUENCE [LARGE SCALE GENOMIC DNA]</scope>
    <source>
        <strain evidence="2 3">S36</strain>
    </source>
</reference>
<keyword evidence="1" id="KW-0812">Transmembrane</keyword>
<feature type="transmembrane region" description="Helical" evidence="1">
    <location>
        <begin position="26"/>
        <end position="47"/>
    </location>
</feature>
<organism evidence="2 3">
    <name type="scientific">Croceibacterium xixiisoli</name>
    <dbReference type="NCBI Taxonomy" id="1476466"/>
    <lineage>
        <taxon>Bacteria</taxon>
        <taxon>Pseudomonadati</taxon>
        <taxon>Pseudomonadota</taxon>
        <taxon>Alphaproteobacteria</taxon>
        <taxon>Sphingomonadales</taxon>
        <taxon>Erythrobacteraceae</taxon>
        <taxon>Croceibacterium</taxon>
    </lineage>
</organism>
<evidence type="ECO:0000313" key="3">
    <source>
        <dbReference type="Proteomes" id="UP000469430"/>
    </source>
</evidence>
<accession>A0A6I4TQY7</accession>
<evidence type="ECO:0000256" key="1">
    <source>
        <dbReference type="SAM" id="Phobius"/>
    </source>
</evidence>
<dbReference type="EMBL" id="WTYJ01000001">
    <property type="protein sequence ID" value="MXO98294.1"/>
    <property type="molecule type" value="Genomic_DNA"/>
</dbReference>
<evidence type="ECO:0000313" key="2">
    <source>
        <dbReference type="EMBL" id="MXO98294.1"/>
    </source>
</evidence>
<dbReference type="AlphaFoldDB" id="A0A6I4TQY7"/>
<dbReference type="Proteomes" id="UP000469430">
    <property type="component" value="Unassembled WGS sequence"/>
</dbReference>
<protein>
    <submittedName>
        <fullName evidence="2">Uncharacterized protein</fullName>
    </submittedName>
</protein>
<comment type="caution">
    <text evidence="2">The sequence shown here is derived from an EMBL/GenBank/DDBJ whole genome shotgun (WGS) entry which is preliminary data.</text>
</comment>
<feature type="transmembrane region" description="Helical" evidence="1">
    <location>
        <begin position="59"/>
        <end position="80"/>
    </location>
</feature>
<dbReference type="RefSeq" id="WP_161389947.1">
    <property type="nucleotide sequence ID" value="NZ_JBHSCP010000001.1"/>
</dbReference>
<feature type="transmembrane region" description="Helical" evidence="1">
    <location>
        <begin position="92"/>
        <end position="111"/>
    </location>
</feature>
<keyword evidence="3" id="KW-1185">Reference proteome</keyword>
<name>A0A6I4TQY7_9SPHN</name>
<proteinExistence type="predicted"/>
<keyword evidence="1" id="KW-0472">Membrane</keyword>